<organism evidence="7 8">
    <name type="scientific">Hydra vulgaris</name>
    <name type="common">Hydra</name>
    <name type="synonym">Hydra attenuata</name>
    <dbReference type="NCBI Taxonomy" id="6087"/>
    <lineage>
        <taxon>Eukaryota</taxon>
        <taxon>Metazoa</taxon>
        <taxon>Cnidaria</taxon>
        <taxon>Hydrozoa</taxon>
        <taxon>Hydroidolina</taxon>
        <taxon>Anthoathecata</taxon>
        <taxon>Aplanulata</taxon>
        <taxon>Hydridae</taxon>
        <taxon>Hydra</taxon>
    </lineage>
</organism>
<feature type="domain" description="CUE" evidence="6">
    <location>
        <begin position="171"/>
        <end position="214"/>
    </location>
</feature>
<protein>
    <submittedName>
        <fullName evidence="8">CUE domain-containing protein 2 isoform X2</fullName>
    </submittedName>
</protein>
<dbReference type="CDD" id="cd14279">
    <property type="entry name" value="CUE"/>
    <property type="match status" value="1"/>
</dbReference>
<evidence type="ECO:0000256" key="5">
    <source>
        <dbReference type="ARBA" id="ARBA00023242"/>
    </source>
</evidence>
<feature type="domain" description="CUE" evidence="6">
    <location>
        <begin position="248"/>
        <end position="290"/>
    </location>
</feature>
<dbReference type="InterPro" id="IPR003892">
    <property type="entry name" value="CUE"/>
</dbReference>
<proteinExistence type="predicted"/>
<dbReference type="PANTHER" id="PTHR12493:SF0">
    <property type="entry name" value="CUE DOMAIN-CONTAINING PROTEIN 2"/>
    <property type="match status" value="1"/>
</dbReference>
<reference evidence="8" key="1">
    <citation type="submission" date="2025-08" db="UniProtKB">
        <authorList>
            <consortium name="RefSeq"/>
        </authorList>
    </citation>
    <scope>IDENTIFICATION</scope>
</reference>
<dbReference type="SMART" id="SM00546">
    <property type="entry name" value="CUE"/>
    <property type="match status" value="2"/>
</dbReference>
<keyword evidence="3" id="KW-0963">Cytoplasm</keyword>
<dbReference type="GeneID" id="101241393"/>
<comment type="subcellular location">
    <subcellularLocation>
        <location evidence="2">Cytoplasm</location>
    </subcellularLocation>
    <subcellularLocation>
        <location evidence="1">Nucleus</location>
    </subcellularLocation>
</comment>
<dbReference type="Pfam" id="PF02845">
    <property type="entry name" value="CUE"/>
    <property type="match status" value="1"/>
</dbReference>
<accession>A0ABM4D4A4</accession>
<dbReference type="InterPro" id="IPR015940">
    <property type="entry name" value="UBA"/>
</dbReference>
<evidence type="ECO:0000256" key="4">
    <source>
        <dbReference type="ARBA" id="ARBA00022786"/>
    </source>
</evidence>
<keyword evidence="5" id="KW-0539">Nucleus</keyword>
<dbReference type="PROSITE" id="PS51140">
    <property type="entry name" value="CUE"/>
    <property type="match status" value="2"/>
</dbReference>
<sequence length="390" mass="44193">MDKSKSSDIVKDYARNALEKFVFEYTDCDLSCVDEILLEYLVTVLESLGKNSNDVETSFDIDEFTAMMTDFIPGFKNINRDSIINWMFSLAKRIEAGTITLKKNIQTKNELEQVCPEEEKVVVSTNLMSNLLLTETRNMECSNINKKTENSVDIPSNELSSTHLNSQKKISYCDKLQRLKDLYPGIPEDQLRRSLAYAHGNLNKAANAILSNKACQEHNVTQHNNSFEEEDKEKLKIQDTKDPCADLLMKEKVSQLQEIFPFKSVSCLQETLLSIGSIDGACQLLFEQDSKVESYNKLKVHKTSSKKACLSDSDLARLKQDALLKYSLVVEKSEPYKPIVFVEKDSKVEPLNNIKENLFSSEKQSSICQTLTKGKISKINPKANKKSKPP</sequence>
<keyword evidence="7" id="KW-1185">Reference proteome</keyword>
<evidence type="ECO:0000256" key="1">
    <source>
        <dbReference type="ARBA" id="ARBA00004123"/>
    </source>
</evidence>
<evidence type="ECO:0000259" key="6">
    <source>
        <dbReference type="PROSITE" id="PS51140"/>
    </source>
</evidence>
<dbReference type="RefSeq" id="XP_065669115.1">
    <property type="nucleotide sequence ID" value="XM_065813043.1"/>
</dbReference>
<evidence type="ECO:0000313" key="7">
    <source>
        <dbReference type="Proteomes" id="UP001652625"/>
    </source>
</evidence>
<evidence type="ECO:0000256" key="2">
    <source>
        <dbReference type="ARBA" id="ARBA00004496"/>
    </source>
</evidence>
<evidence type="ECO:0000256" key="3">
    <source>
        <dbReference type="ARBA" id="ARBA00022490"/>
    </source>
</evidence>
<gene>
    <name evidence="8" type="primary">LOC101241393</name>
</gene>
<keyword evidence="4" id="KW-0833">Ubl conjugation pathway</keyword>
<name>A0ABM4D4A4_HYDVU</name>
<evidence type="ECO:0000313" key="8">
    <source>
        <dbReference type="RefSeq" id="XP_065669115.1"/>
    </source>
</evidence>
<dbReference type="PANTHER" id="PTHR12493">
    <property type="entry name" value="CUE DOMAIN CONTAINING 2"/>
    <property type="match status" value="1"/>
</dbReference>
<dbReference type="Proteomes" id="UP001652625">
    <property type="component" value="Chromosome 12"/>
</dbReference>
<dbReference type="SMART" id="SM00165">
    <property type="entry name" value="UBA"/>
    <property type="match status" value="1"/>
</dbReference>